<sequence>MPPLDQGPLKFPSSATGEDEGQTTTTGLFMNKSSMANENIFQRLAAMTGAGNAGERDRARESGAGESLLSAPSSNRSRIRTHSQSFDKDGGIGYATSSLGGSGMSSTMTSSIPPSSPGSRTPRARKRQRIDVGDRFVPTRDIDERQRAFNLLDDDDLALSSTHRMIPHESDAAKEQANATFSTMLTKELTDDNPFLGSSRSSSPVRHSSATSAAATSASGGSSGAAAPTTPTRKRVLSFHTPPRAGTSTPVFAGQDTPLAAAYATSPVKPTTSNFITSPQKALRNVCKTPFRVLDAPDLQDDFYLNLVDWSSTNVLGVGLGSCVYLWSAKTAQVTKLCDLGAAESIASLSWVQKGSTLAVGTSAGNIQIWDAVKNVRLRHYAAHQHRIGALAWNESTITSGSRDRNIQHRDVRTPGKAYSTLLGHRQEVCGLKWHSGQKQLASGGNDNKLLIWDHRGGVPDTPLWKWHEHSAAVKAIAWNPHQSGILVSGGGTQDKKMRFWNTVSGAMLSEVDTGSQVCNLAWSKTSQEIVSTHGYSSTSGQNLICLWKYPSMEMVASLSGHTHRVLYLAMSPDGQTIVTGAGDETLRFWNAFPKRKEAGSIDSDTRRDQLTVTGMIR</sequence>
<reference evidence="8 9" key="1">
    <citation type="journal article" date="2011" name="PLoS Pathog.">
        <title>Endophytic Life Strategies Decoded by Genome and Transcriptome Analyses of the Mutualistic Root Symbiont Piriformospora indica.</title>
        <authorList>
            <person name="Zuccaro A."/>
            <person name="Lahrmann U."/>
            <person name="Guldener U."/>
            <person name="Langen G."/>
            <person name="Pfiffi S."/>
            <person name="Biedenkopf D."/>
            <person name="Wong P."/>
            <person name="Samans B."/>
            <person name="Grimm C."/>
            <person name="Basiewicz M."/>
            <person name="Murat C."/>
            <person name="Martin F."/>
            <person name="Kogel K.H."/>
        </authorList>
    </citation>
    <scope>NUCLEOTIDE SEQUENCE [LARGE SCALE GENOMIC DNA]</scope>
    <source>
        <strain evidence="8 9">DSM 11827</strain>
    </source>
</reference>
<dbReference type="SUPFAM" id="SSF50978">
    <property type="entry name" value="WD40 repeat-like"/>
    <property type="match status" value="1"/>
</dbReference>
<proteinExistence type="inferred from homology"/>
<feature type="compositionally biased region" description="Basic and acidic residues" evidence="6">
    <location>
        <begin position="54"/>
        <end position="63"/>
    </location>
</feature>
<dbReference type="Pfam" id="PF24807">
    <property type="entry name" value="WD40_CDC20-Fz"/>
    <property type="match status" value="1"/>
</dbReference>
<comment type="similarity">
    <text evidence="1">Belongs to the WD repeat CDC20/Fizzy family.</text>
</comment>
<evidence type="ECO:0000256" key="2">
    <source>
        <dbReference type="ARBA" id="ARBA00022574"/>
    </source>
</evidence>
<keyword evidence="3" id="KW-0677">Repeat</keyword>
<evidence type="ECO:0000256" key="6">
    <source>
        <dbReference type="SAM" id="MobiDB-lite"/>
    </source>
</evidence>
<dbReference type="GO" id="GO:1990757">
    <property type="term" value="F:ubiquitin ligase activator activity"/>
    <property type="evidence" value="ECO:0007669"/>
    <property type="project" value="TreeGrafter"/>
</dbReference>
<evidence type="ECO:0000259" key="7">
    <source>
        <dbReference type="Pfam" id="PF24807"/>
    </source>
</evidence>
<dbReference type="InParanoid" id="G4THD4"/>
<feature type="domain" description="CDC20/Fizzy WD40" evidence="7">
    <location>
        <begin position="294"/>
        <end position="590"/>
    </location>
</feature>
<evidence type="ECO:0000256" key="4">
    <source>
        <dbReference type="ARBA" id="ARBA00023306"/>
    </source>
</evidence>
<dbReference type="InterPro" id="IPR033010">
    <property type="entry name" value="Cdc20/Fizzy"/>
</dbReference>
<keyword evidence="9" id="KW-1185">Reference proteome</keyword>
<feature type="compositionally biased region" description="Low complexity" evidence="6">
    <location>
        <begin position="96"/>
        <end position="121"/>
    </location>
</feature>
<dbReference type="InterPro" id="IPR015943">
    <property type="entry name" value="WD40/YVTN_repeat-like_dom_sf"/>
</dbReference>
<dbReference type="GO" id="GO:0031145">
    <property type="term" value="P:anaphase-promoting complex-dependent catabolic process"/>
    <property type="evidence" value="ECO:0007669"/>
    <property type="project" value="TreeGrafter"/>
</dbReference>
<name>G4THD4_SERID</name>
<keyword evidence="2 5" id="KW-0853">WD repeat</keyword>
<comment type="caution">
    <text evidence="8">The sequence shown here is derived from an EMBL/GenBank/DDBJ whole genome shotgun (WGS) entry which is preliminary data.</text>
</comment>
<dbReference type="PANTHER" id="PTHR19918:SF1">
    <property type="entry name" value="FIZZY-RELATED PROTEIN HOMOLOG"/>
    <property type="match status" value="1"/>
</dbReference>
<dbReference type="Proteomes" id="UP000007148">
    <property type="component" value="Unassembled WGS sequence"/>
</dbReference>
<feature type="repeat" description="WD" evidence="5">
    <location>
        <begin position="422"/>
        <end position="454"/>
    </location>
</feature>
<evidence type="ECO:0000313" key="9">
    <source>
        <dbReference type="Proteomes" id="UP000007148"/>
    </source>
</evidence>
<feature type="region of interest" description="Disordered" evidence="6">
    <location>
        <begin position="190"/>
        <end position="252"/>
    </location>
</feature>
<feature type="repeat" description="WD" evidence="5">
    <location>
        <begin position="559"/>
        <end position="591"/>
    </location>
</feature>
<evidence type="ECO:0000256" key="5">
    <source>
        <dbReference type="PROSITE-ProRule" id="PRU00221"/>
    </source>
</evidence>
<dbReference type="PROSITE" id="PS50294">
    <property type="entry name" value="WD_REPEATS_REGION"/>
    <property type="match status" value="2"/>
</dbReference>
<evidence type="ECO:0000256" key="3">
    <source>
        <dbReference type="ARBA" id="ARBA00022737"/>
    </source>
</evidence>
<accession>G4THD4</accession>
<dbReference type="AlphaFoldDB" id="G4THD4"/>
<dbReference type="InterPro" id="IPR036322">
    <property type="entry name" value="WD40_repeat_dom_sf"/>
</dbReference>
<evidence type="ECO:0000256" key="1">
    <source>
        <dbReference type="ARBA" id="ARBA00006445"/>
    </source>
</evidence>
<feature type="region of interest" description="Disordered" evidence="6">
    <location>
        <begin position="1"/>
        <end position="26"/>
    </location>
</feature>
<dbReference type="SMART" id="SM00320">
    <property type="entry name" value="WD40"/>
    <property type="match status" value="6"/>
</dbReference>
<dbReference type="GO" id="GO:1905786">
    <property type="term" value="P:positive regulation of anaphase-promoting complex-dependent catabolic process"/>
    <property type="evidence" value="ECO:0007669"/>
    <property type="project" value="TreeGrafter"/>
</dbReference>
<dbReference type="FunCoup" id="G4THD4">
    <property type="interactions" value="171"/>
</dbReference>
<dbReference type="HOGENOM" id="CLU_014831_4_0_1"/>
<dbReference type="GO" id="GO:0010997">
    <property type="term" value="F:anaphase-promoting complex binding"/>
    <property type="evidence" value="ECO:0007669"/>
    <property type="project" value="InterPro"/>
</dbReference>
<dbReference type="STRING" id="1109443.G4THD4"/>
<dbReference type="OrthoDB" id="10263272at2759"/>
<dbReference type="eggNOG" id="KOG0305">
    <property type="taxonomic scope" value="Eukaryota"/>
</dbReference>
<feature type="compositionally biased region" description="Low complexity" evidence="6">
    <location>
        <begin position="198"/>
        <end position="231"/>
    </location>
</feature>
<evidence type="ECO:0000313" key="8">
    <source>
        <dbReference type="EMBL" id="CCA70720.1"/>
    </source>
</evidence>
<dbReference type="Gene3D" id="2.130.10.10">
    <property type="entry name" value="YVTN repeat-like/Quinoprotein amine dehydrogenase"/>
    <property type="match status" value="1"/>
</dbReference>
<dbReference type="EMBL" id="CAFZ01000092">
    <property type="protein sequence ID" value="CCA70720.1"/>
    <property type="molecule type" value="Genomic_DNA"/>
</dbReference>
<dbReference type="InterPro" id="IPR001680">
    <property type="entry name" value="WD40_rpt"/>
</dbReference>
<dbReference type="PANTHER" id="PTHR19918">
    <property type="entry name" value="CELL DIVISION CYCLE 20 CDC20 FIZZY -RELATED"/>
    <property type="match status" value="1"/>
</dbReference>
<protein>
    <submittedName>
        <fullName evidence="8">Probable FZR protein (Fizzy-related protein)</fullName>
    </submittedName>
</protein>
<dbReference type="InterPro" id="IPR056150">
    <property type="entry name" value="WD40_CDC20-Fz"/>
</dbReference>
<gene>
    <name evidence="8" type="ORF">PIIN_04654</name>
</gene>
<feature type="region of interest" description="Disordered" evidence="6">
    <location>
        <begin position="51"/>
        <end position="134"/>
    </location>
</feature>
<keyword evidence="4" id="KW-0131">Cell cycle</keyword>
<organism evidence="8 9">
    <name type="scientific">Serendipita indica (strain DSM 11827)</name>
    <name type="common">Root endophyte fungus</name>
    <name type="synonym">Piriformospora indica</name>
    <dbReference type="NCBI Taxonomy" id="1109443"/>
    <lineage>
        <taxon>Eukaryota</taxon>
        <taxon>Fungi</taxon>
        <taxon>Dikarya</taxon>
        <taxon>Basidiomycota</taxon>
        <taxon>Agaricomycotina</taxon>
        <taxon>Agaricomycetes</taxon>
        <taxon>Sebacinales</taxon>
        <taxon>Serendipitaceae</taxon>
        <taxon>Serendipita</taxon>
    </lineage>
</organism>
<dbReference type="GO" id="GO:0005680">
    <property type="term" value="C:anaphase-promoting complex"/>
    <property type="evidence" value="ECO:0007669"/>
    <property type="project" value="TreeGrafter"/>
</dbReference>
<dbReference type="PROSITE" id="PS50082">
    <property type="entry name" value="WD_REPEATS_2"/>
    <property type="match status" value="2"/>
</dbReference>